<dbReference type="AlphaFoldDB" id="A0A0S4QYU5"/>
<dbReference type="RefSeq" id="WP_091284002.1">
    <property type="nucleotide sequence ID" value="NZ_FAOZ01000031.1"/>
</dbReference>
<protein>
    <submittedName>
        <fullName evidence="8">Aryl-alcohol dehydrogenase</fullName>
    </submittedName>
</protein>
<evidence type="ECO:0000313" key="9">
    <source>
        <dbReference type="Proteomes" id="UP000198802"/>
    </source>
</evidence>
<organism evidence="8 9">
    <name type="scientific">Parafrankia irregularis</name>
    <dbReference type="NCBI Taxonomy" id="795642"/>
    <lineage>
        <taxon>Bacteria</taxon>
        <taxon>Bacillati</taxon>
        <taxon>Actinomycetota</taxon>
        <taxon>Actinomycetes</taxon>
        <taxon>Frankiales</taxon>
        <taxon>Frankiaceae</taxon>
        <taxon>Parafrankia</taxon>
    </lineage>
</organism>
<dbReference type="InterPro" id="IPR036291">
    <property type="entry name" value="NAD(P)-bd_dom_sf"/>
</dbReference>
<sequence length="367" mass="37272">MKVTAAVLDELGAEFSLRPLELADPAPGEVLVEIVGVGLCHTDLAVQHGHLPFPFPAVVGHEGSGVVRAVGAGVTKVVPGDSVALTFNSCGACSECLAGSPAYCARFMEVNFGGVGGDGTARLHDGTTDVGSNFFGQSSFATHALAHEANVVKVPGGVPLELVGPLGCGVQTGAGAVLNALDCPEGSSLLVTGGGSVGLSAVMAGRVRKLSTIIVVEPVAARRDLALTLGATHVIDPAAGDVAEQVRAIIPEGVKFAVDTTAVAPVLAAVLASLAQQGEFGMVGVPSDPTAALSVGLLEMQARGLRFRGIVEGDSNPDVFIPYLVELFKNGEFPLDRLITTMSFSQINEAVAVQARGDAVKIVLTHG</sequence>
<keyword evidence="5" id="KW-0560">Oxidoreductase</keyword>
<dbReference type="InterPro" id="IPR013154">
    <property type="entry name" value="ADH-like_N"/>
</dbReference>
<comment type="cofactor">
    <cofactor evidence="1 6">
        <name>Zn(2+)</name>
        <dbReference type="ChEBI" id="CHEBI:29105"/>
    </cofactor>
</comment>
<evidence type="ECO:0000256" key="4">
    <source>
        <dbReference type="ARBA" id="ARBA00022833"/>
    </source>
</evidence>
<evidence type="ECO:0000313" key="8">
    <source>
        <dbReference type="EMBL" id="CUU59718.1"/>
    </source>
</evidence>
<feature type="domain" description="Enoyl reductase (ER)" evidence="7">
    <location>
        <begin position="6"/>
        <end position="364"/>
    </location>
</feature>
<dbReference type="CDD" id="cd08278">
    <property type="entry name" value="benzyl_alcohol_DH"/>
    <property type="match status" value="1"/>
</dbReference>
<dbReference type="InterPro" id="IPR020843">
    <property type="entry name" value="ER"/>
</dbReference>
<dbReference type="Pfam" id="PF00107">
    <property type="entry name" value="ADH_zinc_N"/>
    <property type="match status" value="1"/>
</dbReference>
<dbReference type="GO" id="GO:0016491">
    <property type="term" value="F:oxidoreductase activity"/>
    <property type="evidence" value="ECO:0007669"/>
    <property type="project" value="UniProtKB-KW"/>
</dbReference>
<keyword evidence="9" id="KW-1185">Reference proteome</keyword>
<dbReference type="GO" id="GO:0008270">
    <property type="term" value="F:zinc ion binding"/>
    <property type="evidence" value="ECO:0007669"/>
    <property type="project" value="InterPro"/>
</dbReference>
<dbReference type="Proteomes" id="UP000198802">
    <property type="component" value="Unassembled WGS sequence"/>
</dbReference>
<dbReference type="PANTHER" id="PTHR43350:SF2">
    <property type="entry name" value="GROES-LIKE ZINC-BINDING ALCOHOL DEHYDROGENASE FAMILY PROTEIN"/>
    <property type="match status" value="1"/>
</dbReference>
<comment type="similarity">
    <text evidence="2 6">Belongs to the zinc-containing alcohol dehydrogenase family.</text>
</comment>
<evidence type="ECO:0000256" key="5">
    <source>
        <dbReference type="ARBA" id="ARBA00023002"/>
    </source>
</evidence>
<dbReference type="EMBL" id="FAOZ01000031">
    <property type="protein sequence ID" value="CUU59718.1"/>
    <property type="molecule type" value="Genomic_DNA"/>
</dbReference>
<proteinExistence type="inferred from homology"/>
<evidence type="ECO:0000256" key="2">
    <source>
        <dbReference type="ARBA" id="ARBA00008072"/>
    </source>
</evidence>
<evidence type="ECO:0000256" key="1">
    <source>
        <dbReference type="ARBA" id="ARBA00001947"/>
    </source>
</evidence>
<gene>
    <name evidence="8" type="ORF">Ga0074812_13116</name>
</gene>
<evidence type="ECO:0000259" key="7">
    <source>
        <dbReference type="SMART" id="SM00829"/>
    </source>
</evidence>
<evidence type="ECO:0000256" key="6">
    <source>
        <dbReference type="RuleBase" id="RU361277"/>
    </source>
</evidence>
<dbReference type="Pfam" id="PF08240">
    <property type="entry name" value="ADH_N"/>
    <property type="match status" value="1"/>
</dbReference>
<accession>A0A0S4QYU5</accession>
<dbReference type="PROSITE" id="PS00059">
    <property type="entry name" value="ADH_ZINC"/>
    <property type="match status" value="1"/>
</dbReference>
<dbReference type="InterPro" id="IPR002328">
    <property type="entry name" value="ADH_Zn_CS"/>
</dbReference>
<dbReference type="PANTHER" id="PTHR43350">
    <property type="entry name" value="NAD-DEPENDENT ALCOHOL DEHYDROGENASE"/>
    <property type="match status" value="1"/>
</dbReference>
<dbReference type="SUPFAM" id="SSF51735">
    <property type="entry name" value="NAD(P)-binding Rossmann-fold domains"/>
    <property type="match status" value="1"/>
</dbReference>
<dbReference type="SUPFAM" id="SSF50129">
    <property type="entry name" value="GroES-like"/>
    <property type="match status" value="1"/>
</dbReference>
<dbReference type="InterPro" id="IPR011032">
    <property type="entry name" value="GroES-like_sf"/>
</dbReference>
<name>A0A0S4QYU5_9ACTN</name>
<reference evidence="9" key="1">
    <citation type="submission" date="2015-11" db="EMBL/GenBank/DDBJ databases">
        <authorList>
            <person name="Varghese N."/>
        </authorList>
    </citation>
    <scope>NUCLEOTIDE SEQUENCE [LARGE SCALE GENOMIC DNA]</scope>
    <source>
        <strain evidence="9">DSM 45899</strain>
    </source>
</reference>
<dbReference type="Gene3D" id="3.90.180.10">
    <property type="entry name" value="Medium-chain alcohol dehydrogenases, catalytic domain"/>
    <property type="match status" value="1"/>
</dbReference>
<dbReference type="SMART" id="SM00829">
    <property type="entry name" value="PKS_ER"/>
    <property type="match status" value="1"/>
</dbReference>
<dbReference type="Gene3D" id="3.40.50.720">
    <property type="entry name" value="NAD(P)-binding Rossmann-like Domain"/>
    <property type="match status" value="1"/>
</dbReference>
<dbReference type="InterPro" id="IPR013149">
    <property type="entry name" value="ADH-like_C"/>
</dbReference>
<keyword evidence="4 6" id="KW-0862">Zinc</keyword>
<evidence type="ECO:0000256" key="3">
    <source>
        <dbReference type="ARBA" id="ARBA00022723"/>
    </source>
</evidence>
<keyword evidence="3 6" id="KW-0479">Metal-binding</keyword>